<dbReference type="GeneID" id="95989503"/>
<dbReference type="InterPro" id="IPR042098">
    <property type="entry name" value="TauD-like_sf"/>
</dbReference>
<dbReference type="InterPro" id="IPR003819">
    <property type="entry name" value="TauD/TfdA-like"/>
</dbReference>
<organism evidence="7 8">
    <name type="scientific">Vanrija albida</name>
    <dbReference type="NCBI Taxonomy" id="181172"/>
    <lineage>
        <taxon>Eukaryota</taxon>
        <taxon>Fungi</taxon>
        <taxon>Dikarya</taxon>
        <taxon>Basidiomycota</taxon>
        <taxon>Agaricomycotina</taxon>
        <taxon>Tremellomycetes</taxon>
        <taxon>Trichosporonales</taxon>
        <taxon>Trichosporonaceae</taxon>
        <taxon>Vanrija</taxon>
    </lineage>
</organism>
<keyword evidence="3" id="KW-0223">Dioxygenase</keyword>
<sequence>MARRVVPMIHHGQRRVDAHEGYVCPTATLTPARLLAAGIDLSGGYPANDHGRVEGLEAARAWNGPGWEHDERGAHADKEKRALLGAAAEVITLSPNIGTEIVGLQLAALTDTQKDELALLVAERGVVFFRDQQLSPQAQLALGAYFGKPDIHPVGSYVPGLKGVSVITDEFARTNPGETDFRTPLGSYHWHIDIGYEEQPPGITHLHLDAVPETGGDTYWASGYTAYDKLSPPLQAFIDGLEALHRSLHEYEDPASPTGPKVPVITAHPLVRVHPATGWKALFIDRRFTIGIKGFKHQDGQALLNHLFDVYETSRDAQIRFRWTPGTSALWDNRVTIHSAVHDYGDDTHAAPRHGTRVSSLAERPVPVAPGVGASRRHALGLAPGKVVEVRPAF</sequence>
<name>A0ABR3PQW5_9TREE</name>
<dbReference type="Proteomes" id="UP001565368">
    <property type="component" value="Unassembled WGS sequence"/>
</dbReference>
<evidence type="ECO:0000313" key="8">
    <source>
        <dbReference type="Proteomes" id="UP001565368"/>
    </source>
</evidence>
<evidence type="ECO:0000256" key="5">
    <source>
        <dbReference type="ARBA" id="ARBA00023004"/>
    </source>
</evidence>
<keyword evidence="5" id="KW-0408">Iron</keyword>
<comment type="caution">
    <text evidence="7">The sequence shown here is derived from an EMBL/GenBank/DDBJ whole genome shotgun (WGS) entry which is preliminary data.</text>
</comment>
<dbReference type="SUPFAM" id="SSF51197">
    <property type="entry name" value="Clavaminate synthase-like"/>
    <property type="match status" value="1"/>
</dbReference>
<evidence type="ECO:0000256" key="3">
    <source>
        <dbReference type="ARBA" id="ARBA00022964"/>
    </source>
</evidence>
<dbReference type="InterPro" id="IPR051323">
    <property type="entry name" value="AtsK-like"/>
</dbReference>
<dbReference type="Gene3D" id="3.60.130.10">
    <property type="entry name" value="Clavaminate synthase-like"/>
    <property type="match status" value="1"/>
</dbReference>
<evidence type="ECO:0000259" key="6">
    <source>
        <dbReference type="Pfam" id="PF02668"/>
    </source>
</evidence>
<feature type="domain" description="TauD/TfdA-like" evidence="6">
    <location>
        <begin position="92"/>
        <end position="358"/>
    </location>
</feature>
<accession>A0ABR3PQW5</accession>
<dbReference type="Pfam" id="PF02668">
    <property type="entry name" value="TauD"/>
    <property type="match status" value="1"/>
</dbReference>
<keyword evidence="8" id="KW-1185">Reference proteome</keyword>
<dbReference type="RefSeq" id="XP_069204793.1">
    <property type="nucleotide sequence ID" value="XM_069356856.1"/>
</dbReference>
<evidence type="ECO:0000256" key="2">
    <source>
        <dbReference type="ARBA" id="ARBA00022723"/>
    </source>
</evidence>
<reference evidence="7 8" key="1">
    <citation type="submission" date="2023-08" db="EMBL/GenBank/DDBJ databases">
        <title>Annotated Genome Sequence of Vanrija albida AlHP1.</title>
        <authorList>
            <person name="Herzog R."/>
        </authorList>
    </citation>
    <scope>NUCLEOTIDE SEQUENCE [LARGE SCALE GENOMIC DNA]</scope>
    <source>
        <strain evidence="7 8">AlHP1</strain>
    </source>
</reference>
<evidence type="ECO:0000256" key="1">
    <source>
        <dbReference type="ARBA" id="ARBA00005896"/>
    </source>
</evidence>
<dbReference type="PANTHER" id="PTHR30468">
    <property type="entry name" value="ALPHA-KETOGLUTARATE-DEPENDENT SULFONATE DIOXYGENASE"/>
    <property type="match status" value="1"/>
</dbReference>
<proteinExistence type="inferred from homology"/>
<evidence type="ECO:0000313" key="7">
    <source>
        <dbReference type="EMBL" id="KAL1404849.1"/>
    </source>
</evidence>
<keyword evidence="4" id="KW-0560">Oxidoreductase</keyword>
<dbReference type="EMBL" id="JBBXJM010000007">
    <property type="protein sequence ID" value="KAL1404849.1"/>
    <property type="molecule type" value="Genomic_DNA"/>
</dbReference>
<keyword evidence="2" id="KW-0479">Metal-binding</keyword>
<comment type="similarity">
    <text evidence="1">Belongs to the TfdA dioxygenase family.</text>
</comment>
<gene>
    <name evidence="7" type="ORF">Q8F55_008460</name>
</gene>
<protein>
    <recommendedName>
        <fullName evidence="6">TauD/TfdA-like domain-containing protein</fullName>
    </recommendedName>
</protein>
<dbReference type="PANTHER" id="PTHR30468:SF9">
    <property type="entry name" value="ALPHA-KETOGLUTARATE-DEPENDENT TAURINE DIOXYGENASE (AFU_ORTHOLOGUE AFUA_3G01010)"/>
    <property type="match status" value="1"/>
</dbReference>
<evidence type="ECO:0000256" key="4">
    <source>
        <dbReference type="ARBA" id="ARBA00023002"/>
    </source>
</evidence>